<dbReference type="RefSeq" id="WP_341695970.1">
    <property type="nucleotide sequence ID" value="NZ_JBBYHR010000002.1"/>
</dbReference>
<keyword evidence="1" id="KW-1133">Transmembrane helix</keyword>
<keyword evidence="1" id="KW-0472">Membrane</keyword>
<dbReference type="PANTHER" id="PTHR30164">
    <property type="entry name" value="MTFA PEPTIDASE"/>
    <property type="match status" value="1"/>
</dbReference>
<reference evidence="2 3" key="1">
    <citation type="submission" date="2024-04" db="EMBL/GenBank/DDBJ databases">
        <title>Flavobacterium sp. DGU11 16S ribosomal RNA gene Genome sequencing and assembly.</title>
        <authorList>
            <person name="Park S."/>
        </authorList>
    </citation>
    <scope>NUCLEOTIDE SEQUENCE [LARGE SCALE GENOMIC DNA]</scope>
    <source>
        <strain evidence="2 3">DGU11</strain>
    </source>
</reference>
<comment type="caution">
    <text evidence="2">The sequence shown here is derived from an EMBL/GenBank/DDBJ whole genome shotgun (WGS) entry which is preliminary data.</text>
</comment>
<dbReference type="CDD" id="cd20170">
    <property type="entry name" value="Peptidase_M90-like"/>
    <property type="match status" value="1"/>
</dbReference>
<evidence type="ECO:0000256" key="1">
    <source>
        <dbReference type="SAM" id="Phobius"/>
    </source>
</evidence>
<keyword evidence="1" id="KW-0812">Transmembrane</keyword>
<feature type="transmembrane region" description="Helical" evidence="1">
    <location>
        <begin position="7"/>
        <end position="25"/>
    </location>
</feature>
<dbReference type="Gene3D" id="1.10.472.150">
    <property type="entry name" value="Glucose-regulated metallo-peptidase M90, N-terminal domain"/>
    <property type="match status" value="1"/>
</dbReference>
<name>A0ABU9HUS7_9FLAO</name>
<evidence type="ECO:0000313" key="3">
    <source>
        <dbReference type="Proteomes" id="UP001464555"/>
    </source>
</evidence>
<evidence type="ECO:0000313" key="2">
    <source>
        <dbReference type="EMBL" id="MEL1243655.1"/>
    </source>
</evidence>
<dbReference type="SUPFAM" id="SSF55486">
    <property type="entry name" value="Metalloproteases ('zincins'), catalytic domain"/>
    <property type="match status" value="1"/>
</dbReference>
<proteinExistence type="predicted"/>
<gene>
    <name evidence="2" type="ORF">AAEO56_05235</name>
</gene>
<dbReference type="Proteomes" id="UP001464555">
    <property type="component" value="Unassembled WGS sequence"/>
</dbReference>
<dbReference type="EMBL" id="JBBYHR010000002">
    <property type="protein sequence ID" value="MEL1243655.1"/>
    <property type="molecule type" value="Genomic_DNA"/>
</dbReference>
<dbReference type="InterPro" id="IPR042252">
    <property type="entry name" value="MtfA_N"/>
</dbReference>
<protein>
    <submittedName>
        <fullName evidence="2">Zinc-dependent peptidase</fullName>
    </submittedName>
</protein>
<keyword evidence="3" id="KW-1185">Reference proteome</keyword>
<dbReference type="InterPro" id="IPR010384">
    <property type="entry name" value="MtfA_fam"/>
</dbReference>
<dbReference type="Pfam" id="PF06167">
    <property type="entry name" value="Peptidase_M90"/>
    <property type="match status" value="1"/>
</dbReference>
<organism evidence="2 3">
    <name type="scientific">Flavobacterium arundinis</name>
    <dbReference type="NCBI Taxonomy" id="3139143"/>
    <lineage>
        <taxon>Bacteria</taxon>
        <taxon>Pseudomonadati</taxon>
        <taxon>Bacteroidota</taxon>
        <taxon>Flavobacteriia</taxon>
        <taxon>Flavobacteriales</taxon>
        <taxon>Flavobacteriaceae</taxon>
        <taxon>Flavobacterium</taxon>
    </lineage>
</organism>
<dbReference type="PANTHER" id="PTHR30164:SF2">
    <property type="entry name" value="PROTEIN MTFA"/>
    <property type="match status" value="1"/>
</dbReference>
<sequence>MELFFDTLFLIFILLLVIWALYFIFTNIIESAWMIVFDRPLYVHFYPFPKELPSHSRKVLEDNFSFYRNLSERRKKFFSHRIYNFIKKYRFLGRGGLEVSDDMQLKIAATWVMLTFGMRKYLTSVFNTIIIFPDIFESQNGNWHKGEFNPAGRVVVFSWKHFAEGIAFDTDNLNLGLHEFAHVLHVDSVGIRRPGASGIIYKDMFGKVLEYLDNPNNRQNLLAANYFRDYAYTNSLEFMAVVLEYFFETPREFEQKLPELYGMVKKMINYRE</sequence>
<accession>A0ABU9HUS7</accession>